<protein>
    <submittedName>
        <fullName evidence="2">Uncharacterized protein</fullName>
    </submittedName>
</protein>
<evidence type="ECO:0000313" key="2">
    <source>
        <dbReference type="EMBL" id="CAF0945014.1"/>
    </source>
</evidence>
<evidence type="ECO:0000256" key="1">
    <source>
        <dbReference type="SAM" id="MobiDB-lite"/>
    </source>
</evidence>
<dbReference type="EMBL" id="CAJNOE010000123">
    <property type="protein sequence ID" value="CAF0945014.1"/>
    <property type="molecule type" value="Genomic_DNA"/>
</dbReference>
<dbReference type="AlphaFoldDB" id="A0A814CP60"/>
<evidence type="ECO:0000313" key="3">
    <source>
        <dbReference type="Proteomes" id="UP000663860"/>
    </source>
</evidence>
<name>A0A814CP60_9BILA</name>
<proteinExistence type="predicted"/>
<dbReference type="Proteomes" id="UP000663860">
    <property type="component" value="Unassembled WGS sequence"/>
</dbReference>
<organism evidence="2 3">
    <name type="scientific">Adineta steineri</name>
    <dbReference type="NCBI Taxonomy" id="433720"/>
    <lineage>
        <taxon>Eukaryota</taxon>
        <taxon>Metazoa</taxon>
        <taxon>Spiralia</taxon>
        <taxon>Gnathifera</taxon>
        <taxon>Rotifera</taxon>
        <taxon>Eurotatoria</taxon>
        <taxon>Bdelloidea</taxon>
        <taxon>Adinetida</taxon>
        <taxon>Adinetidae</taxon>
        <taxon>Adineta</taxon>
    </lineage>
</organism>
<accession>A0A814CP60</accession>
<feature type="region of interest" description="Disordered" evidence="1">
    <location>
        <begin position="236"/>
        <end position="294"/>
    </location>
</feature>
<gene>
    <name evidence="2" type="ORF">IZO911_LOCUS14660</name>
</gene>
<sequence>MVDPGCGGHILSKIPALRCFRPHKQHHTQKFHKPSPLPPPPLVVSDYSGVDNPNSFYGEFSVCSDGPIIPNQYEKIGSSIHHTAKFNDHNEEYHLSSTYSDGGIIGDMQADLTDYETENVQIKRESPAKNISKPGTKFIKNKSTRPKFGYPQAKKQGNSIFDSESIATITDLPLPCHKSDVEAFLDDLFDRALDPKNLGKKKAKKTLLSTLDQRRLQMISNSRIEQSTRRRGLANLLHKNSTQKKSSVRPISHPVHIHDQKKLKNEKENSERKKRTKTKPKYSEHSNINMNNNNNNSLTSSINENRFILPQVGYSSQTDIDDNTKYIRGPKHQVFDRRSNELRPRGYNRLRQINPVNDELWTHVFNLQKLQILTLYANRQYDHPENELQLLLDRIPNLHTLKLRLYEDEIEYKPFSNLKHDSIWCLDFEHYTFNREECEILIHSQLGQKCEVLMLSIKHLDDILQLINQLRNLRSLQIRLSQDNDSLLISSENELNDWLTLYLPSICDFRIYHDAMKFSSYSFYVWIR</sequence>
<comment type="caution">
    <text evidence="2">The sequence shown here is derived from an EMBL/GenBank/DDBJ whole genome shotgun (WGS) entry which is preliminary data.</text>
</comment>
<reference evidence="2" key="1">
    <citation type="submission" date="2021-02" db="EMBL/GenBank/DDBJ databases">
        <authorList>
            <person name="Nowell W R."/>
        </authorList>
    </citation>
    <scope>NUCLEOTIDE SEQUENCE</scope>
</reference>
<feature type="compositionally biased region" description="Low complexity" evidence="1">
    <location>
        <begin position="285"/>
        <end position="294"/>
    </location>
</feature>
<feature type="compositionally biased region" description="Basic and acidic residues" evidence="1">
    <location>
        <begin position="256"/>
        <end position="271"/>
    </location>
</feature>